<keyword evidence="11" id="KW-1185">Reference proteome</keyword>
<dbReference type="InterPro" id="IPR048281">
    <property type="entry name" value="COA6_fun"/>
</dbReference>
<name>A0A292PX98_9PEZI</name>
<evidence type="ECO:0000256" key="9">
    <source>
        <dbReference type="SAM" id="MobiDB-lite"/>
    </source>
</evidence>
<comment type="subcellular location">
    <subcellularLocation>
        <location evidence="2">Cytoplasm</location>
    </subcellularLocation>
    <subcellularLocation>
        <location evidence="3">Mitochondrion intermembrane space</location>
    </subcellularLocation>
    <subcellularLocation>
        <location evidence="1">Nucleus</location>
    </subcellularLocation>
</comment>
<dbReference type="AlphaFoldDB" id="A0A292PX98"/>
<evidence type="ECO:0000313" key="10">
    <source>
        <dbReference type="EMBL" id="CUS11248.1"/>
    </source>
</evidence>
<evidence type="ECO:0000256" key="1">
    <source>
        <dbReference type="ARBA" id="ARBA00004123"/>
    </source>
</evidence>
<keyword evidence="5" id="KW-0963">Cytoplasm</keyword>
<dbReference type="Proteomes" id="UP001412239">
    <property type="component" value="Unassembled WGS sequence"/>
</dbReference>
<keyword evidence="7" id="KW-1015">Disulfide bond</keyword>
<dbReference type="GO" id="GO:0033617">
    <property type="term" value="P:mitochondrial respiratory chain complex IV assembly"/>
    <property type="evidence" value="ECO:0007669"/>
    <property type="project" value="TreeGrafter"/>
</dbReference>
<evidence type="ECO:0008006" key="12">
    <source>
        <dbReference type="Google" id="ProtNLM"/>
    </source>
</evidence>
<gene>
    <name evidence="10" type="ORF">GSTUAT00004675001</name>
</gene>
<dbReference type="PANTHER" id="PTHR47677:SF1">
    <property type="entry name" value="CYTOCHROME C OXIDASE ASSEMBLY FACTOR 6"/>
    <property type="match status" value="1"/>
</dbReference>
<dbReference type="InterPro" id="IPR048280">
    <property type="entry name" value="COX6B-like"/>
</dbReference>
<proteinExistence type="inferred from homology"/>
<evidence type="ECO:0000256" key="6">
    <source>
        <dbReference type="ARBA" id="ARBA00023128"/>
    </source>
</evidence>
<reference evidence="10" key="1">
    <citation type="submission" date="2015-10" db="EMBL/GenBank/DDBJ databases">
        <authorList>
            <person name="Regsiter A."/>
            <person name="william w."/>
        </authorList>
    </citation>
    <scope>NUCLEOTIDE SEQUENCE</scope>
    <source>
        <strain evidence="10">Montdore</strain>
    </source>
</reference>
<evidence type="ECO:0000256" key="2">
    <source>
        <dbReference type="ARBA" id="ARBA00004496"/>
    </source>
</evidence>
<accession>A0A292PX98</accession>
<dbReference type="PANTHER" id="PTHR47677">
    <property type="entry name" value="CYTOCHROME C OXIDASE ASSEMBLY FACTOR 6"/>
    <property type="match status" value="1"/>
</dbReference>
<evidence type="ECO:0000256" key="7">
    <source>
        <dbReference type="ARBA" id="ARBA00023157"/>
    </source>
</evidence>
<keyword evidence="6" id="KW-0496">Mitochondrion</keyword>
<dbReference type="InterPro" id="IPR036549">
    <property type="entry name" value="CX6/COA6-like_sf"/>
</dbReference>
<protein>
    <recommendedName>
        <fullName evidence="12">Cytochrome c oxidase assembly factor 6</fullName>
    </recommendedName>
</protein>
<keyword evidence="8" id="KW-0539">Nucleus</keyword>
<dbReference type="SUPFAM" id="SSF47694">
    <property type="entry name" value="Cytochrome c oxidase subunit h"/>
    <property type="match status" value="1"/>
</dbReference>
<comment type="similarity">
    <text evidence="4">Belongs to the cytochrome c oxidase subunit 6B family.</text>
</comment>
<sequence>MVDIPNVITRVPFKKVASNRDIKQQSYHHLAITASKNLRHSPPPHAPPKMGFLNFTQSATNSTPPIAPSRSQRALCWATRDQFFACLDKHNILDPLKNPKESKSFCGPEEASFEKECKGSWVEYFKKRRVMEHNREAMLKKLQEEGASNMGGIRNPVGEAQKE</sequence>
<dbReference type="Gene3D" id="1.10.10.140">
    <property type="entry name" value="Cytochrome c oxidase, subunit VIb"/>
    <property type="match status" value="1"/>
</dbReference>
<dbReference type="FunFam" id="1.10.10.140:FF:000003">
    <property type="entry name" value="Cytochrome c oxidase assembly factor 6"/>
    <property type="match status" value="1"/>
</dbReference>
<dbReference type="EMBL" id="LN891027">
    <property type="protein sequence ID" value="CUS11248.1"/>
    <property type="molecule type" value="Genomic_DNA"/>
</dbReference>
<dbReference type="GO" id="GO:0005758">
    <property type="term" value="C:mitochondrial intermembrane space"/>
    <property type="evidence" value="ECO:0007669"/>
    <property type="project" value="UniProtKB-SubCell"/>
</dbReference>
<evidence type="ECO:0000256" key="3">
    <source>
        <dbReference type="ARBA" id="ARBA00004569"/>
    </source>
</evidence>
<dbReference type="GO" id="GO:0005634">
    <property type="term" value="C:nucleus"/>
    <property type="evidence" value="ECO:0007669"/>
    <property type="project" value="UniProtKB-SubCell"/>
</dbReference>
<evidence type="ECO:0000256" key="4">
    <source>
        <dbReference type="ARBA" id="ARBA00006425"/>
    </source>
</evidence>
<evidence type="ECO:0000256" key="5">
    <source>
        <dbReference type="ARBA" id="ARBA00022490"/>
    </source>
</evidence>
<feature type="region of interest" description="Disordered" evidence="9">
    <location>
        <begin position="143"/>
        <end position="163"/>
    </location>
</feature>
<evidence type="ECO:0000313" key="11">
    <source>
        <dbReference type="Proteomes" id="UP001412239"/>
    </source>
</evidence>
<evidence type="ECO:0000256" key="8">
    <source>
        <dbReference type="ARBA" id="ARBA00023242"/>
    </source>
</evidence>
<dbReference type="Pfam" id="PF02297">
    <property type="entry name" value="COX6B"/>
    <property type="match status" value="1"/>
</dbReference>
<organism evidence="10 11">
    <name type="scientific">Tuber aestivum</name>
    <name type="common">summer truffle</name>
    <dbReference type="NCBI Taxonomy" id="59557"/>
    <lineage>
        <taxon>Eukaryota</taxon>
        <taxon>Fungi</taxon>
        <taxon>Dikarya</taxon>
        <taxon>Ascomycota</taxon>
        <taxon>Pezizomycotina</taxon>
        <taxon>Pezizomycetes</taxon>
        <taxon>Pezizales</taxon>
        <taxon>Tuberaceae</taxon>
        <taxon>Tuber</taxon>
    </lineage>
</organism>